<proteinExistence type="predicted"/>
<dbReference type="Gene3D" id="3.30.160.170">
    <property type="entry name" value="FlaG-like"/>
    <property type="match status" value="1"/>
</dbReference>
<dbReference type="EMBL" id="SGBB01000002">
    <property type="protein sequence ID" value="RZD19290.1"/>
    <property type="molecule type" value="Genomic_DNA"/>
</dbReference>
<reference evidence="2 3" key="1">
    <citation type="journal article" date="2019" name="ISME J.">
        <title>Insights into ecological role of a new deltaproteobacterial order Candidatus Acidulodesulfobacterales by metagenomics and metatranscriptomics.</title>
        <authorList>
            <person name="Tan S."/>
            <person name="Liu J."/>
            <person name="Fang Y."/>
            <person name="Hedlund B.P."/>
            <person name="Lian Z.H."/>
            <person name="Huang L.Y."/>
            <person name="Li J.T."/>
            <person name="Huang L.N."/>
            <person name="Li W.J."/>
            <person name="Jiang H.C."/>
            <person name="Dong H.L."/>
            <person name="Shu W.S."/>
        </authorList>
    </citation>
    <scope>NUCLEOTIDE SEQUENCE [LARGE SCALE GENOMIC DNA]</scope>
    <source>
        <strain evidence="2">AP1</strain>
    </source>
</reference>
<dbReference type="AlphaFoldDB" id="A0A519BPV5"/>
<feature type="region of interest" description="Disordered" evidence="1">
    <location>
        <begin position="44"/>
        <end position="63"/>
    </location>
</feature>
<dbReference type="SUPFAM" id="SSF160214">
    <property type="entry name" value="FlaG-like"/>
    <property type="match status" value="1"/>
</dbReference>
<protein>
    <submittedName>
        <fullName evidence="2">Uncharacterized protein</fullName>
    </submittedName>
</protein>
<organism evidence="2 3">
    <name type="scientific">Candidatus Acididesulfobacter diazotrophicus</name>
    <dbReference type="NCBI Taxonomy" id="2597226"/>
    <lineage>
        <taxon>Bacteria</taxon>
        <taxon>Deltaproteobacteria</taxon>
        <taxon>Candidatus Acidulodesulfobacterales</taxon>
        <taxon>Candidatus Acididesulfobacter</taxon>
    </lineage>
</organism>
<sequence length="150" mass="16586">MNTINTSTNGQEINSVLYSINQHGNSMIAKNTNNSNVNIVNNNAGASNNKNIQNNVGSGYNNHNNKETINKNPENLQNGEKKISDQISKNINPSPMLTTAYILKWNGTYNGTVLNIIDLKTGKVTGTIPPSEVLKYIKNYQKGMLYKKEI</sequence>
<evidence type="ECO:0000256" key="1">
    <source>
        <dbReference type="SAM" id="MobiDB-lite"/>
    </source>
</evidence>
<accession>A0A519BPV5</accession>
<gene>
    <name evidence="2" type="ORF">EVG15_02310</name>
</gene>
<name>A0A519BPV5_9DELT</name>
<dbReference type="Proteomes" id="UP000319296">
    <property type="component" value="Unassembled WGS sequence"/>
</dbReference>
<evidence type="ECO:0000313" key="3">
    <source>
        <dbReference type="Proteomes" id="UP000319296"/>
    </source>
</evidence>
<dbReference type="InterPro" id="IPR035924">
    <property type="entry name" value="FlaG-like_sf"/>
</dbReference>
<comment type="caution">
    <text evidence="2">The sequence shown here is derived from an EMBL/GenBank/DDBJ whole genome shotgun (WGS) entry which is preliminary data.</text>
</comment>
<evidence type="ECO:0000313" key="2">
    <source>
        <dbReference type="EMBL" id="RZD19290.1"/>
    </source>
</evidence>